<dbReference type="SUPFAM" id="SSF51556">
    <property type="entry name" value="Metallo-dependent hydrolases"/>
    <property type="match status" value="1"/>
</dbReference>
<keyword evidence="3" id="KW-1185">Reference proteome</keyword>
<reference evidence="2 3" key="1">
    <citation type="submission" date="2020-05" db="EMBL/GenBank/DDBJ databases">
        <title>Identification and distribution of gene clusters putatively required for synthesis of sphingolipid metabolism inhibitors in phylogenetically diverse species of the filamentous fungus Fusarium.</title>
        <authorList>
            <person name="Kim H.-S."/>
            <person name="Busman M."/>
            <person name="Brown D.W."/>
            <person name="Divon H."/>
            <person name="Uhlig S."/>
            <person name="Proctor R.H."/>
        </authorList>
    </citation>
    <scope>NUCLEOTIDE SEQUENCE [LARGE SCALE GENOMIC DNA]</scope>
    <source>
        <strain evidence="2 3">NRRL 36939</strain>
    </source>
</reference>
<proteinExistence type="predicted"/>
<dbReference type="AlphaFoldDB" id="A0A8H5UUZ9"/>
<protein>
    <submittedName>
        <fullName evidence="2">TIM barrel metal-dependent hydrolase</fullName>
    </submittedName>
</protein>
<evidence type="ECO:0000256" key="1">
    <source>
        <dbReference type="SAM" id="SignalP"/>
    </source>
</evidence>
<feature type="signal peptide" evidence="1">
    <location>
        <begin position="1"/>
        <end position="20"/>
    </location>
</feature>
<dbReference type="InterPro" id="IPR052358">
    <property type="entry name" value="Aro_Compnd_Degr_Hydrolases"/>
</dbReference>
<evidence type="ECO:0000313" key="2">
    <source>
        <dbReference type="EMBL" id="KAF5599178.1"/>
    </source>
</evidence>
<keyword evidence="1" id="KW-0732">Signal</keyword>
<dbReference type="PANTHER" id="PTHR35563:SF2">
    <property type="entry name" value="BARREL METAL-DEPENDENT HYDROLASE, PUTATIVE (AFU_ORTHOLOGUE AFUA_1G16240)-RELATED"/>
    <property type="match status" value="1"/>
</dbReference>
<accession>A0A8H5UUZ9</accession>
<dbReference type="Proteomes" id="UP000546213">
    <property type="component" value="Unassembled WGS sequence"/>
</dbReference>
<name>A0A8H5UUZ9_9HYPO</name>
<dbReference type="PANTHER" id="PTHR35563">
    <property type="entry name" value="BARREL METAL-DEPENDENT HYDROLASE, PUTATIVE (AFU_ORTHOLOGUE AFUA_1G16240)-RELATED"/>
    <property type="match status" value="1"/>
</dbReference>
<keyword evidence="2" id="KW-0378">Hydrolase</keyword>
<dbReference type="InterPro" id="IPR032466">
    <property type="entry name" value="Metal_Hydrolase"/>
</dbReference>
<dbReference type="GO" id="GO:0016787">
    <property type="term" value="F:hydrolase activity"/>
    <property type="evidence" value="ECO:0007669"/>
    <property type="project" value="UniProtKB-KW"/>
</dbReference>
<dbReference type="EMBL" id="JAAOAS010000054">
    <property type="protein sequence ID" value="KAF5599178.1"/>
    <property type="molecule type" value="Genomic_DNA"/>
</dbReference>
<gene>
    <name evidence="2" type="ORF">FPCIR_2574</name>
</gene>
<feature type="chain" id="PRO_5034840579" evidence="1">
    <location>
        <begin position="21"/>
        <end position="234"/>
    </location>
</feature>
<comment type="caution">
    <text evidence="2">The sequence shown here is derived from an EMBL/GenBank/DDBJ whole genome shotgun (WGS) entry which is preliminary data.</text>
</comment>
<evidence type="ECO:0000313" key="3">
    <source>
        <dbReference type="Proteomes" id="UP000546213"/>
    </source>
</evidence>
<dbReference type="OrthoDB" id="2135488at2759"/>
<dbReference type="Gene3D" id="3.20.20.140">
    <property type="entry name" value="Metal-dependent hydrolases"/>
    <property type="match status" value="1"/>
</dbReference>
<organism evidence="2 3">
    <name type="scientific">Fusarium pseudocircinatum</name>
    <dbReference type="NCBI Taxonomy" id="56676"/>
    <lineage>
        <taxon>Eukaryota</taxon>
        <taxon>Fungi</taxon>
        <taxon>Dikarya</taxon>
        <taxon>Ascomycota</taxon>
        <taxon>Pezizomycotina</taxon>
        <taxon>Sordariomycetes</taxon>
        <taxon>Hypocreomycetidae</taxon>
        <taxon>Hypocreales</taxon>
        <taxon>Nectriaceae</taxon>
        <taxon>Fusarium</taxon>
        <taxon>Fusarium fujikuroi species complex</taxon>
    </lineage>
</organism>
<sequence>MKVSLPLILALFQNSTITDAAVMNPPSPPLSITKRAPNVSYGADPRMPAGAWDSHLHIMDPVRYPPVENIPYKPAVHNLWENAIFENSIGCDHVFFVQTATHGYDLTLMIDSMRAVGNERALGLALFDPNTTSHEHIRRWDSEGVRAVRVNLVTYGDDTPIDELKSQINKYVELIKPFDWVLQLYTKMERIAELEDFLPSLVQTSLRIIVTIPGSLNCLSTAFKTAVIHHAHGI</sequence>